<dbReference type="PANTHER" id="PTHR30408:SF12">
    <property type="entry name" value="TYPE I RESTRICTION ENZYME MJAVIII SPECIFICITY SUBUNIT"/>
    <property type="match status" value="1"/>
</dbReference>
<dbReference type="SUPFAM" id="SSF116734">
    <property type="entry name" value="DNA methylase specificity domain"/>
    <property type="match status" value="1"/>
</dbReference>
<dbReference type="Proteomes" id="UP000005056">
    <property type="component" value="Unassembled WGS sequence"/>
</dbReference>
<evidence type="ECO:0000256" key="2">
    <source>
        <dbReference type="ARBA" id="ARBA00022747"/>
    </source>
</evidence>
<evidence type="ECO:0000256" key="1">
    <source>
        <dbReference type="ARBA" id="ARBA00010923"/>
    </source>
</evidence>
<sequence>LDIHTVEKQHVEVNIQIERRSKTLDQGDRARLGHLVGMARFLDQVRGNDAVNDAQHPPHDLGPAGKQETQLKREIPAGWAVNTLSQIANITMGQSPAGESYNEDGIGTLFFQGSTDFGWLFPTPRQYTTSPTRMAKKGDILLSVRAPVGDMNIANADCCIGRGLAALNSKSRSDGFLFYVMKYFKQVFERRNAEGTTFGSMTKDDLHSLQVVCPEPGLLKRYDDIVSEYNKMIFTRSLENQDLIKLRDWLLPILMNGQVKIK</sequence>
<dbReference type="CDD" id="cd17495">
    <property type="entry name" value="RMtype1_S_Cep9333ORF4827P-TRD2-CR2_like"/>
    <property type="match status" value="1"/>
</dbReference>
<proteinExistence type="inferred from homology"/>
<evidence type="ECO:0000256" key="3">
    <source>
        <dbReference type="ARBA" id="ARBA00023125"/>
    </source>
</evidence>
<dbReference type="InterPro" id="IPR044946">
    <property type="entry name" value="Restrct_endonuc_typeI_TRD_sf"/>
</dbReference>
<evidence type="ECO:0000313" key="5">
    <source>
        <dbReference type="EMBL" id="EFU35421.1"/>
    </source>
</evidence>
<organism evidence="5 6">
    <name type="scientific">Escherichia coli MS 85-1</name>
    <dbReference type="NCBI Taxonomy" id="679202"/>
    <lineage>
        <taxon>Bacteria</taxon>
        <taxon>Pseudomonadati</taxon>
        <taxon>Pseudomonadota</taxon>
        <taxon>Gammaproteobacteria</taxon>
        <taxon>Enterobacterales</taxon>
        <taxon>Enterobacteriaceae</taxon>
        <taxon>Escherichia</taxon>
    </lineage>
</organism>
<comment type="similarity">
    <text evidence="1">Belongs to the type-I restriction system S methylase family.</text>
</comment>
<evidence type="ECO:0000313" key="6">
    <source>
        <dbReference type="Proteomes" id="UP000005056"/>
    </source>
</evidence>
<protein>
    <submittedName>
        <fullName evidence="5">Type I restriction modification DNA specificity domain protein</fullName>
    </submittedName>
</protein>
<gene>
    <name evidence="5" type="ORF">HMPREF9350_02487</name>
</gene>
<keyword evidence="2" id="KW-0680">Restriction system</keyword>
<dbReference type="AlphaFoldDB" id="A0AAN3SF06"/>
<feature type="non-terminal residue" evidence="5">
    <location>
        <position position="1"/>
    </location>
</feature>
<dbReference type="GO" id="GO:0003677">
    <property type="term" value="F:DNA binding"/>
    <property type="evidence" value="ECO:0007669"/>
    <property type="project" value="UniProtKB-KW"/>
</dbReference>
<reference evidence="5 6" key="1">
    <citation type="submission" date="2010-09" db="EMBL/GenBank/DDBJ databases">
        <authorList>
            <person name="Weinstock G."/>
            <person name="Sodergren E."/>
            <person name="Clifton S."/>
            <person name="Fulton L."/>
            <person name="Fulton B."/>
            <person name="Courtney L."/>
            <person name="Fronick C."/>
            <person name="Harrison M."/>
            <person name="Strong C."/>
            <person name="Farmer C."/>
            <person name="Delahaunty K."/>
            <person name="Markovic C."/>
            <person name="Hall O."/>
            <person name="Minx P."/>
            <person name="Tomlinson C."/>
            <person name="Mitreva M."/>
            <person name="Hou S."/>
            <person name="Chen J."/>
            <person name="Wollam A."/>
            <person name="Pepin K.H."/>
            <person name="Johnson M."/>
            <person name="Bhonagiri V."/>
            <person name="Zhang X."/>
            <person name="Suruliraj S."/>
            <person name="Warren W."/>
            <person name="Chinwalla A."/>
            <person name="Mardis E.R."/>
            <person name="Wilson R.K."/>
        </authorList>
    </citation>
    <scope>NUCLEOTIDE SEQUENCE [LARGE SCALE GENOMIC DNA]</scope>
    <source>
        <strain evidence="5 6">MS 85-1</strain>
    </source>
</reference>
<dbReference type="EMBL" id="ADWQ01000009">
    <property type="protein sequence ID" value="EFU35421.1"/>
    <property type="molecule type" value="Genomic_DNA"/>
</dbReference>
<dbReference type="PANTHER" id="PTHR30408">
    <property type="entry name" value="TYPE-1 RESTRICTION ENZYME ECOKI SPECIFICITY PROTEIN"/>
    <property type="match status" value="1"/>
</dbReference>
<keyword evidence="3" id="KW-0238">DNA-binding</keyword>
<dbReference type="Pfam" id="PF01420">
    <property type="entry name" value="Methylase_S"/>
    <property type="match status" value="1"/>
</dbReference>
<comment type="caution">
    <text evidence="5">The sequence shown here is derived from an EMBL/GenBank/DDBJ whole genome shotgun (WGS) entry which is preliminary data.</text>
</comment>
<dbReference type="GO" id="GO:0009307">
    <property type="term" value="P:DNA restriction-modification system"/>
    <property type="evidence" value="ECO:0007669"/>
    <property type="project" value="UniProtKB-KW"/>
</dbReference>
<name>A0AAN3SF06_ECOLX</name>
<feature type="domain" description="Type I restriction modification DNA specificity" evidence="4">
    <location>
        <begin position="77"/>
        <end position="214"/>
    </location>
</feature>
<dbReference type="InterPro" id="IPR000055">
    <property type="entry name" value="Restrct_endonuc_typeI_TRD"/>
</dbReference>
<dbReference type="Gene3D" id="3.90.220.20">
    <property type="entry name" value="DNA methylase specificity domains"/>
    <property type="match status" value="1"/>
</dbReference>
<accession>A0AAN3SF06</accession>
<evidence type="ECO:0000259" key="4">
    <source>
        <dbReference type="Pfam" id="PF01420"/>
    </source>
</evidence>
<dbReference type="InterPro" id="IPR052021">
    <property type="entry name" value="Type-I_RS_S_subunit"/>
</dbReference>